<comment type="caution">
    <text evidence="3">The sequence shown here is derived from an EMBL/GenBank/DDBJ whole genome shotgun (WGS) entry which is preliminary data.</text>
</comment>
<dbReference type="InterPro" id="IPR000073">
    <property type="entry name" value="AB_hydrolase_1"/>
</dbReference>
<name>A0A931B0V2_9ACTN</name>
<dbReference type="AlphaFoldDB" id="A0A931B0V2"/>
<dbReference type="Gene3D" id="3.40.50.1820">
    <property type="entry name" value="alpha/beta hydrolase"/>
    <property type="match status" value="1"/>
</dbReference>
<dbReference type="InterPro" id="IPR050266">
    <property type="entry name" value="AB_hydrolase_sf"/>
</dbReference>
<dbReference type="GO" id="GO:0016020">
    <property type="term" value="C:membrane"/>
    <property type="evidence" value="ECO:0007669"/>
    <property type="project" value="TreeGrafter"/>
</dbReference>
<dbReference type="PANTHER" id="PTHR43798:SF31">
    <property type="entry name" value="AB HYDROLASE SUPERFAMILY PROTEIN YCLE"/>
    <property type="match status" value="1"/>
</dbReference>
<evidence type="ECO:0000259" key="2">
    <source>
        <dbReference type="Pfam" id="PF00561"/>
    </source>
</evidence>
<dbReference type="GO" id="GO:0016787">
    <property type="term" value="F:hydrolase activity"/>
    <property type="evidence" value="ECO:0007669"/>
    <property type="project" value="UniProtKB-KW"/>
</dbReference>
<dbReference type="EMBL" id="JADPRT010000001">
    <property type="protein sequence ID" value="MBF9066871.1"/>
    <property type="molecule type" value="Genomic_DNA"/>
</dbReference>
<dbReference type="SUPFAM" id="SSF53474">
    <property type="entry name" value="alpha/beta-Hydrolases"/>
    <property type="match status" value="1"/>
</dbReference>
<protein>
    <submittedName>
        <fullName evidence="3">Alpha/beta hydrolase</fullName>
    </submittedName>
</protein>
<accession>A0A931B0V2</accession>
<dbReference type="PRINTS" id="PR00111">
    <property type="entry name" value="ABHYDROLASE"/>
</dbReference>
<dbReference type="Proteomes" id="UP000657385">
    <property type="component" value="Unassembled WGS sequence"/>
</dbReference>
<dbReference type="InterPro" id="IPR029058">
    <property type="entry name" value="AB_hydrolase_fold"/>
</dbReference>
<dbReference type="Pfam" id="PF00561">
    <property type="entry name" value="Abhydrolase_1"/>
    <property type="match status" value="1"/>
</dbReference>
<gene>
    <name evidence="3" type="ORF">I2501_02305</name>
</gene>
<evidence type="ECO:0000313" key="4">
    <source>
        <dbReference type="Proteomes" id="UP000657385"/>
    </source>
</evidence>
<proteinExistence type="predicted"/>
<keyword evidence="4" id="KW-1185">Reference proteome</keyword>
<sequence length="316" mass="33275">MAEIEIDGARLAYDDTGVPTGSHPDTPSVVLVHGGTSDRRMWDRQVPVLAGRFRVVRYDWLGYGTSGDVLGDHARHEQLLALLDALGVGRAVLVGNSDGGKLSLDAALCAPEQVAGLVLVGSGLSGHVWPPEFLRLYQERIHDLVGAERLQAYASGTAGAVDPDDLVRYVEATVELLVAGPARTRKDLAPEVWSLAVEMFRNVIEREWAQASALASATASSSAPASSAAGTARDLDPGAETRLAEVSAPTLVVHGTEDVPAIIAVSELLARAIPGARHAVLPATGHVPPLECPDEFTRLLVEFLDGVAPAPTQSRS</sequence>
<reference evidence="3" key="1">
    <citation type="submission" date="2020-11" db="EMBL/GenBank/DDBJ databases">
        <title>Isolation and identification of active actinomycetes.</title>
        <authorList>
            <person name="Yu B."/>
        </authorList>
    </citation>
    <scope>NUCLEOTIDE SEQUENCE</scope>
    <source>
        <strain evidence="3">NEAU-YB345</strain>
    </source>
</reference>
<organism evidence="3 4">
    <name type="scientific">Streptacidiphilus fuscans</name>
    <dbReference type="NCBI Taxonomy" id="2789292"/>
    <lineage>
        <taxon>Bacteria</taxon>
        <taxon>Bacillati</taxon>
        <taxon>Actinomycetota</taxon>
        <taxon>Actinomycetes</taxon>
        <taxon>Kitasatosporales</taxon>
        <taxon>Streptomycetaceae</taxon>
        <taxon>Streptacidiphilus</taxon>
    </lineage>
</organism>
<keyword evidence="1 3" id="KW-0378">Hydrolase</keyword>
<feature type="domain" description="AB hydrolase-1" evidence="2">
    <location>
        <begin position="27"/>
        <end position="291"/>
    </location>
</feature>
<dbReference type="RefSeq" id="WP_196192044.1">
    <property type="nucleotide sequence ID" value="NZ_JADPRT010000001.1"/>
</dbReference>
<evidence type="ECO:0000256" key="1">
    <source>
        <dbReference type="ARBA" id="ARBA00022801"/>
    </source>
</evidence>
<evidence type="ECO:0000313" key="3">
    <source>
        <dbReference type="EMBL" id="MBF9066871.1"/>
    </source>
</evidence>
<dbReference type="PANTHER" id="PTHR43798">
    <property type="entry name" value="MONOACYLGLYCEROL LIPASE"/>
    <property type="match status" value="1"/>
</dbReference>